<dbReference type="Pfam" id="PF00005">
    <property type="entry name" value="ABC_tran"/>
    <property type="match status" value="1"/>
</dbReference>
<comment type="similarity">
    <text evidence="2">Belongs to the ABC transporter superfamily. ABCC family. Conjugate transporter (TC 3.A.1.208) subfamily.</text>
</comment>
<protein>
    <submittedName>
        <fullName evidence="12">ATP-binding cassette transporter</fullName>
    </submittedName>
</protein>
<keyword evidence="13" id="KW-1185">Reference proteome</keyword>
<evidence type="ECO:0000259" key="11">
    <source>
        <dbReference type="PROSITE" id="PS50929"/>
    </source>
</evidence>
<dbReference type="AlphaFoldDB" id="A0A2G8SPS0"/>
<dbReference type="Pfam" id="PF00664">
    <property type="entry name" value="ABC_membrane"/>
    <property type="match status" value="1"/>
</dbReference>
<evidence type="ECO:0000256" key="7">
    <source>
        <dbReference type="ARBA" id="ARBA00022989"/>
    </source>
</evidence>
<evidence type="ECO:0000313" key="12">
    <source>
        <dbReference type="EMBL" id="PIL35713.1"/>
    </source>
</evidence>
<feature type="region of interest" description="Disordered" evidence="9">
    <location>
        <begin position="550"/>
        <end position="575"/>
    </location>
</feature>
<feature type="transmembrane region" description="Helical" evidence="10">
    <location>
        <begin position="337"/>
        <end position="367"/>
    </location>
</feature>
<evidence type="ECO:0000256" key="8">
    <source>
        <dbReference type="ARBA" id="ARBA00023136"/>
    </source>
</evidence>
<evidence type="ECO:0000256" key="10">
    <source>
        <dbReference type="SAM" id="Phobius"/>
    </source>
</evidence>
<evidence type="ECO:0000256" key="1">
    <source>
        <dbReference type="ARBA" id="ARBA00004141"/>
    </source>
</evidence>
<keyword evidence="4 10" id="KW-0812">Transmembrane</keyword>
<evidence type="ECO:0000313" key="13">
    <source>
        <dbReference type="Proteomes" id="UP000230002"/>
    </source>
</evidence>
<dbReference type="CDD" id="cd18597">
    <property type="entry name" value="ABC_6TM_YOR1_D1_like"/>
    <property type="match status" value="1"/>
</dbReference>
<evidence type="ECO:0000256" key="5">
    <source>
        <dbReference type="ARBA" id="ARBA00022741"/>
    </source>
</evidence>
<evidence type="ECO:0000256" key="2">
    <source>
        <dbReference type="ARBA" id="ARBA00009726"/>
    </source>
</evidence>
<sequence length="650" mass="72140">MADEKLSRVDSTDTDVEKGHDVDVALKEAQKTDLSSRKFDFDTGEEHVRFRHHWWQIWLPKDPPPPPPASLDDAAVIPLVTSSIFAILSYAWINPIMTLGYQRTLQATDLWKMDYSRQSGNIGAQLDEAWARRVQAAKEWNFRLENGEIRPGIFKRAKWSAQALRGKGTYGDRRTALEEHWRQVDGRKEASLAWSLNDVFGREFWSGGAFKVIGDTSQLMGPLLVKAIINFGKEHAAAATESRTPPSVGRGVGMAIGLFCTTVTASVCQHQFFWRSMTTGLLARAALTSSIYKRGVSLTGKARTTLPNATLVTHISTDVSRVDACAQWFHAVWTAPIQVTICLIILLVQLGPSALAGFALFLIIIPLQERVMSFQFRTGKKSLQWTDKRAKIILEVLGAMRIVKYFCYEQPFLKRIFEVRQNELKGTRKIQIARSANIAAAFSVPVLAATISFVTYTATAHDFDVAIIFASLSLFQLLRQPLMFLPRSLSATTDAQNALVRLKKVFHAETRTSEDTFSVDENQKFAVDVKNATFEWEESKDVADLLSVPKKGGEKRAEKSKDKEKASTSPTPNVSAPFQVKDVTITIPRGTLVAVVGSVGSGKSSLLQGLIGEMRKVSGEVSFGGQVAYCCQTAWIQNATLRENILFGQD</sequence>
<dbReference type="STRING" id="1077348.A0A2G8SPS0"/>
<dbReference type="GO" id="GO:0005524">
    <property type="term" value="F:ATP binding"/>
    <property type="evidence" value="ECO:0007669"/>
    <property type="project" value="UniProtKB-KW"/>
</dbReference>
<feature type="transmembrane region" description="Helical" evidence="10">
    <location>
        <begin position="252"/>
        <end position="272"/>
    </location>
</feature>
<keyword evidence="8 10" id="KW-0472">Membrane</keyword>
<dbReference type="GO" id="GO:0016887">
    <property type="term" value="F:ATP hydrolysis activity"/>
    <property type="evidence" value="ECO:0007669"/>
    <property type="project" value="InterPro"/>
</dbReference>
<keyword evidence="5" id="KW-0547">Nucleotide-binding</keyword>
<feature type="transmembrane region" description="Helical" evidence="10">
    <location>
        <begin position="435"/>
        <end position="454"/>
    </location>
</feature>
<dbReference type="Proteomes" id="UP000230002">
    <property type="component" value="Unassembled WGS sequence"/>
</dbReference>
<dbReference type="InterPro" id="IPR050173">
    <property type="entry name" value="ABC_transporter_C-like"/>
</dbReference>
<dbReference type="GO" id="GO:0140359">
    <property type="term" value="F:ABC-type transporter activity"/>
    <property type="evidence" value="ECO:0007669"/>
    <property type="project" value="InterPro"/>
</dbReference>
<dbReference type="GO" id="GO:0016020">
    <property type="term" value="C:membrane"/>
    <property type="evidence" value="ECO:0007669"/>
    <property type="project" value="UniProtKB-SubCell"/>
</dbReference>
<accession>A0A2G8SPS0</accession>
<evidence type="ECO:0000256" key="9">
    <source>
        <dbReference type="SAM" id="MobiDB-lite"/>
    </source>
</evidence>
<evidence type="ECO:0000256" key="3">
    <source>
        <dbReference type="ARBA" id="ARBA00022448"/>
    </source>
</evidence>
<proteinExistence type="inferred from homology"/>
<evidence type="ECO:0000256" key="6">
    <source>
        <dbReference type="ARBA" id="ARBA00022840"/>
    </source>
</evidence>
<keyword evidence="7 10" id="KW-1133">Transmembrane helix</keyword>
<feature type="domain" description="ABC transmembrane type-1" evidence="11">
    <location>
        <begin position="207"/>
        <end position="494"/>
    </location>
</feature>
<dbReference type="OrthoDB" id="6500128at2759"/>
<dbReference type="InterPro" id="IPR036640">
    <property type="entry name" value="ABC1_TM_sf"/>
</dbReference>
<dbReference type="Gene3D" id="3.40.50.300">
    <property type="entry name" value="P-loop containing nucleotide triphosphate hydrolases"/>
    <property type="match status" value="1"/>
</dbReference>
<dbReference type="FunFam" id="1.20.1560.10:FF:000061">
    <property type="entry name" value="ATP-binding cassette transporter YOR1"/>
    <property type="match status" value="1"/>
</dbReference>
<feature type="transmembrane region" description="Helical" evidence="10">
    <location>
        <begin position="74"/>
        <end position="93"/>
    </location>
</feature>
<dbReference type="InterPro" id="IPR027417">
    <property type="entry name" value="P-loop_NTPase"/>
</dbReference>
<feature type="compositionally biased region" description="Basic and acidic residues" evidence="9">
    <location>
        <begin position="551"/>
        <end position="566"/>
    </location>
</feature>
<dbReference type="PROSITE" id="PS50929">
    <property type="entry name" value="ABC_TM1F"/>
    <property type="match status" value="1"/>
</dbReference>
<keyword evidence="3" id="KW-0813">Transport</keyword>
<evidence type="ECO:0000256" key="4">
    <source>
        <dbReference type="ARBA" id="ARBA00022692"/>
    </source>
</evidence>
<dbReference type="EMBL" id="AYKW01000003">
    <property type="protein sequence ID" value="PIL35713.1"/>
    <property type="molecule type" value="Genomic_DNA"/>
</dbReference>
<reference evidence="12 13" key="1">
    <citation type="journal article" date="2015" name="Sci. Rep.">
        <title>Chromosome-level genome map provides insights into diverse defense mechanisms in the medicinal fungus Ganoderma sinense.</title>
        <authorList>
            <person name="Zhu Y."/>
            <person name="Xu J."/>
            <person name="Sun C."/>
            <person name="Zhou S."/>
            <person name="Xu H."/>
            <person name="Nelson D.R."/>
            <person name="Qian J."/>
            <person name="Song J."/>
            <person name="Luo H."/>
            <person name="Xiang L."/>
            <person name="Li Y."/>
            <person name="Xu Z."/>
            <person name="Ji A."/>
            <person name="Wang L."/>
            <person name="Lu S."/>
            <person name="Hayward A."/>
            <person name="Sun W."/>
            <person name="Li X."/>
            <person name="Schwartz D.C."/>
            <person name="Wang Y."/>
            <person name="Chen S."/>
        </authorList>
    </citation>
    <scope>NUCLEOTIDE SEQUENCE [LARGE SCALE GENOMIC DNA]</scope>
    <source>
        <strain evidence="12 13">ZZ0214-1</strain>
    </source>
</reference>
<dbReference type="Gene3D" id="1.20.1560.10">
    <property type="entry name" value="ABC transporter type 1, transmembrane domain"/>
    <property type="match status" value="1"/>
</dbReference>
<comment type="caution">
    <text evidence="12">The sequence shown here is derived from an EMBL/GenBank/DDBJ whole genome shotgun (WGS) entry which is preliminary data.</text>
</comment>
<dbReference type="InterPro" id="IPR003439">
    <property type="entry name" value="ABC_transporter-like_ATP-bd"/>
</dbReference>
<dbReference type="SUPFAM" id="SSF52540">
    <property type="entry name" value="P-loop containing nucleoside triphosphate hydrolases"/>
    <property type="match status" value="1"/>
</dbReference>
<name>A0A2G8SPS0_9APHY</name>
<organism evidence="12 13">
    <name type="scientific">Ganoderma sinense ZZ0214-1</name>
    <dbReference type="NCBI Taxonomy" id="1077348"/>
    <lineage>
        <taxon>Eukaryota</taxon>
        <taxon>Fungi</taxon>
        <taxon>Dikarya</taxon>
        <taxon>Basidiomycota</taxon>
        <taxon>Agaricomycotina</taxon>
        <taxon>Agaricomycetes</taxon>
        <taxon>Polyporales</taxon>
        <taxon>Polyporaceae</taxon>
        <taxon>Ganoderma</taxon>
    </lineage>
</organism>
<keyword evidence="6 12" id="KW-0067">ATP-binding</keyword>
<comment type="subcellular location">
    <subcellularLocation>
        <location evidence="1">Membrane</location>
        <topology evidence="1">Multi-pass membrane protein</topology>
    </subcellularLocation>
</comment>
<dbReference type="SUPFAM" id="SSF90123">
    <property type="entry name" value="ABC transporter transmembrane region"/>
    <property type="match status" value="1"/>
</dbReference>
<dbReference type="InterPro" id="IPR011527">
    <property type="entry name" value="ABC1_TM_dom"/>
</dbReference>
<gene>
    <name evidence="12" type="ORF">GSI_02443</name>
</gene>
<dbReference type="PANTHER" id="PTHR24223:SF456">
    <property type="entry name" value="MULTIDRUG RESISTANCE-ASSOCIATED PROTEIN LETHAL(2)03659"/>
    <property type="match status" value="1"/>
</dbReference>
<dbReference type="PANTHER" id="PTHR24223">
    <property type="entry name" value="ATP-BINDING CASSETTE SUB-FAMILY C"/>
    <property type="match status" value="1"/>
</dbReference>